<evidence type="ECO:0000313" key="2">
    <source>
        <dbReference type="Proteomes" id="UP000048984"/>
    </source>
</evidence>
<evidence type="ECO:0000313" key="1">
    <source>
        <dbReference type="EMBL" id="KPL53133.1"/>
    </source>
</evidence>
<sequence>MLSGLLLSPAATSAQTAGKAPAVLDLPAPAAVKGRAGRFQMANGTSAAAPTVYRVPRAQIHAPVAVIVATRRPERPLAVDILKFENGKADQTGRTDARGVAVFRFRTEGEFLVRIAAAAPGEPFDLMIWHGEEAAVPIPPAYRFAPREATAK</sequence>
<accession>A0A0P6W3Y5</accession>
<proteinExistence type="predicted"/>
<organism evidence="1 2">
    <name type="scientific">Prosthecodimorpha hirschii</name>
    <dbReference type="NCBI Taxonomy" id="665126"/>
    <lineage>
        <taxon>Bacteria</taxon>
        <taxon>Pseudomonadati</taxon>
        <taxon>Pseudomonadota</taxon>
        <taxon>Alphaproteobacteria</taxon>
        <taxon>Hyphomicrobiales</taxon>
        <taxon>Ancalomicrobiaceae</taxon>
        <taxon>Prosthecodimorpha</taxon>
    </lineage>
</organism>
<comment type="caution">
    <text evidence="1">The sequence shown here is derived from an EMBL/GenBank/DDBJ whole genome shotgun (WGS) entry which is preliminary data.</text>
</comment>
<gene>
    <name evidence="1" type="ORF">ABB55_13655</name>
</gene>
<dbReference type="STRING" id="665126.ABB55_13655"/>
<name>A0A0P6W3Y5_9HYPH</name>
<dbReference type="Proteomes" id="UP000048984">
    <property type="component" value="Unassembled WGS sequence"/>
</dbReference>
<reference evidence="1 2" key="1">
    <citation type="submission" date="2015-09" db="EMBL/GenBank/DDBJ databases">
        <authorList>
            <person name="Jackson K.R."/>
            <person name="Lunt B.L."/>
            <person name="Fisher J.N.B."/>
            <person name="Gardner A.V."/>
            <person name="Bailey M.E."/>
            <person name="Deus L.M."/>
            <person name="Earl A.S."/>
            <person name="Gibby P.D."/>
            <person name="Hartmann K.A."/>
            <person name="Liu J.E."/>
            <person name="Manci A.M."/>
            <person name="Nielsen D.A."/>
            <person name="Solomon M.B."/>
            <person name="Breakwell D.P."/>
            <person name="Burnett S.H."/>
            <person name="Grose J.H."/>
        </authorList>
    </citation>
    <scope>NUCLEOTIDE SEQUENCE [LARGE SCALE GENOMIC DNA]</scope>
    <source>
        <strain evidence="1 2">16</strain>
    </source>
</reference>
<protein>
    <submittedName>
        <fullName evidence="1">Uncharacterized protein</fullName>
    </submittedName>
</protein>
<keyword evidence="2" id="KW-1185">Reference proteome</keyword>
<reference evidence="1 2" key="2">
    <citation type="submission" date="2015-10" db="EMBL/GenBank/DDBJ databases">
        <title>Draft Genome Sequence of Prosthecomicrobium hirschii ATCC 27832.</title>
        <authorList>
            <person name="Daniel J."/>
            <person name="Givan S.A."/>
            <person name="Brun Y.V."/>
            <person name="Brown P.J."/>
        </authorList>
    </citation>
    <scope>NUCLEOTIDE SEQUENCE [LARGE SCALE GENOMIC DNA]</scope>
    <source>
        <strain evidence="1 2">16</strain>
    </source>
</reference>
<dbReference type="AlphaFoldDB" id="A0A0P6W3Y5"/>
<dbReference type="EMBL" id="LJYW01000001">
    <property type="protein sequence ID" value="KPL53133.1"/>
    <property type="molecule type" value="Genomic_DNA"/>
</dbReference>